<accession>A0A6G0X5A4</accession>
<dbReference type="VEuPathDB" id="FungiDB:AeMF1_008564"/>
<evidence type="ECO:0000313" key="1">
    <source>
        <dbReference type="EMBL" id="KAF0735165.1"/>
    </source>
</evidence>
<evidence type="ECO:0000313" key="2">
    <source>
        <dbReference type="Proteomes" id="UP000481153"/>
    </source>
</evidence>
<organism evidence="1 2">
    <name type="scientific">Aphanomyces euteiches</name>
    <dbReference type="NCBI Taxonomy" id="100861"/>
    <lineage>
        <taxon>Eukaryota</taxon>
        <taxon>Sar</taxon>
        <taxon>Stramenopiles</taxon>
        <taxon>Oomycota</taxon>
        <taxon>Saprolegniomycetes</taxon>
        <taxon>Saprolegniales</taxon>
        <taxon>Verrucalvaceae</taxon>
        <taxon>Aphanomyces</taxon>
    </lineage>
</organism>
<protein>
    <submittedName>
        <fullName evidence="1">Uncharacterized protein</fullName>
    </submittedName>
</protein>
<sequence length="228" mass="25402">MLDARLPSAASLALSFKLKRQCLESYSALPVALHEVASILDEVAMLAHAHKPLVSPCEQFIKRWMATCQDMPLIAAAWLKAKTGLRIKLVGSDVDRPHQAIADLIDATKLDLADKLAHFQRQNKWLSTMLREYPRATERGFDQSDASIYELFKRIQRLSIDAAIIAALNCANSTDRTSESPKKVSFDQREPQVIGQADGTIDRAPVQVTTPRRVEMLIIRGSRVLSVV</sequence>
<proteinExistence type="predicted"/>
<dbReference type="Proteomes" id="UP000481153">
    <property type="component" value="Unassembled WGS sequence"/>
</dbReference>
<dbReference type="AlphaFoldDB" id="A0A6G0X5A4"/>
<dbReference type="EMBL" id="VJMJ01000101">
    <property type="protein sequence ID" value="KAF0735165.1"/>
    <property type="molecule type" value="Genomic_DNA"/>
</dbReference>
<reference evidence="1 2" key="1">
    <citation type="submission" date="2019-07" db="EMBL/GenBank/DDBJ databases">
        <title>Genomics analysis of Aphanomyces spp. identifies a new class of oomycete effector associated with host adaptation.</title>
        <authorList>
            <person name="Gaulin E."/>
        </authorList>
    </citation>
    <scope>NUCLEOTIDE SEQUENCE [LARGE SCALE GENOMIC DNA]</scope>
    <source>
        <strain evidence="1 2">ATCC 201684</strain>
    </source>
</reference>
<keyword evidence="2" id="KW-1185">Reference proteome</keyword>
<gene>
    <name evidence="1" type="ORF">Ae201684_008376</name>
</gene>
<comment type="caution">
    <text evidence="1">The sequence shown here is derived from an EMBL/GenBank/DDBJ whole genome shotgun (WGS) entry which is preliminary data.</text>
</comment>
<name>A0A6G0X5A4_9STRA</name>